<proteinExistence type="predicted"/>
<accession>J3LRA6</accession>
<dbReference type="HOGENOM" id="CLU_2625902_0_0_1"/>
<protein>
    <submittedName>
        <fullName evidence="1">Uncharacterized protein</fullName>
    </submittedName>
</protein>
<reference evidence="1" key="1">
    <citation type="journal article" date="2013" name="Nat. Commun.">
        <title>Whole-genome sequencing of Oryza brachyantha reveals mechanisms underlying Oryza genome evolution.</title>
        <authorList>
            <person name="Chen J."/>
            <person name="Huang Q."/>
            <person name="Gao D."/>
            <person name="Wang J."/>
            <person name="Lang Y."/>
            <person name="Liu T."/>
            <person name="Li B."/>
            <person name="Bai Z."/>
            <person name="Luis Goicoechea J."/>
            <person name="Liang C."/>
            <person name="Chen C."/>
            <person name="Zhang W."/>
            <person name="Sun S."/>
            <person name="Liao Y."/>
            <person name="Zhang X."/>
            <person name="Yang L."/>
            <person name="Song C."/>
            <person name="Wang M."/>
            <person name="Shi J."/>
            <person name="Liu G."/>
            <person name="Liu J."/>
            <person name="Zhou H."/>
            <person name="Zhou W."/>
            <person name="Yu Q."/>
            <person name="An N."/>
            <person name="Chen Y."/>
            <person name="Cai Q."/>
            <person name="Wang B."/>
            <person name="Liu B."/>
            <person name="Min J."/>
            <person name="Huang Y."/>
            <person name="Wu H."/>
            <person name="Li Z."/>
            <person name="Zhang Y."/>
            <person name="Yin Y."/>
            <person name="Song W."/>
            <person name="Jiang J."/>
            <person name="Jackson S.A."/>
            <person name="Wing R.A."/>
            <person name="Wang J."/>
            <person name="Chen M."/>
        </authorList>
    </citation>
    <scope>NUCLEOTIDE SEQUENCE [LARGE SCALE GENOMIC DNA]</scope>
    <source>
        <strain evidence="1">cv. IRGC 101232</strain>
    </source>
</reference>
<evidence type="ECO:0000313" key="1">
    <source>
        <dbReference type="EnsemblPlants" id="OB03G35820.1"/>
    </source>
</evidence>
<dbReference type="Proteomes" id="UP000006038">
    <property type="component" value="Chromosome 3"/>
</dbReference>
<dbReference type="EnsemblPlants" id="OB03G35820.1">
    <property type="protein sequence ID" value="OB03G35820.1"/>
    <property type="gene ID" value="OB03G35820"/>
</dbReference>
<keyword evidence="2" id="KW-1185">Reference proteome</keyword>
<dbReference type="AlphaFoldDB" id="J3LRA6"/>
<dbReference type="Gramene" id="OB03G35820.1">
    <property type="protein sequence ID" value="OB03G35820.1"/>
    <property type="gene ID" value="OB03G35820"/>
</dbReference>
<reference evidence="1" key="2">
    <citation type="submission" date="2013-04" db="UniProtKB">
        <authorList>
            <consortium name="EnsemblPlants"/>
        </authorList>
    </citation>
    <scope>IDENTIFICATION</scope>
</reference>
<evidence type="ECO:0000313" key="2">
    <source>
        <dbReference type="Proteomes" id="UP000006038"/>
    </source>
</evidence>
<sequence>MHAALSQRPSRTPRRRRCRCRCLQKVPIPAGPSFQLQCGLQQQAGQLVRLMVNRVVRVRESQGFRLLVYKNLLPKISL</sequence>
<name>J3LRA6_ORYBR</name>
<organism evidence="1">
    <name type="scientific">Oryza brachyantha</name>
    <name type="common">malo sina</name>
    <dbReference type="NCBI Taxonomy" id="4533"/>
    <lineage>
        <taxon>Eukaryota</taxon>
        <taxon>Viridiplantae</taxon>
        <taxon>Streptophyta</taxon>
        <taxon>Embryophyta</taxon>
        <taxon>Tracheophyta</taxon>
        <taxon>Spermatophyta</taxon>
        <taxon>Magnoliopsida</taxon>
        <taxon>Liliopsida</taxon>
        <taxon>Poales</taxon>
        <taxon>Poaceae</taxon>
        <taxon>BOP clade</taxon>
        <taxon>Oryzoideae</taxon>
        <taxon>Oryzeae</taxon>
        <taxon>Oryzinae</taxon>
        <taxon>Oryza</taxon>
    </lineage>
</organism>